<organism evidence="2 3">
    <name type="scientific">Caenorhabditis elegans</name>
    <dbReference type="NCBI Taxonomy" id="6239"/>
    <lineage>
        <taxon>Eukaryota</taxon>
        <taxon>Metazoa</taxon>
        <taxon>Ecdysozoa</taxon>
        <taxon>Nematoda</taxon>
        <taxon>Chromadorea</taxon>
        <taxon>Rhabditida</taxon>
        <taxon>Rhabditina</taxon>
        <taxon>Rhabditomorpha</taxon>
        <taxon>Rhabditoidea</taxon>
        <taxon>Rhabditidae</taxon>
        <taxon>Peloderinae</taxon>
        <taxon>Caenorhabditis</taxon>
    </lineage>
</organism>
<dbReference type="GO" id="GO:0007186">
    <property type="term" value="P:G protein-coupled receptor signaling pathway"/>
    <property type="evidence" value="ECO:0000318"/>
    <property type="project" value="GO_Central"/>
</dbReference>
<feature type="transmembrane region" description="Helical" evidence="1">
    <location>
        <begin position="89"/>
        <end position="113"/>
    </location>
</feature>
<dbReference type="GO" id="GO:0038022">
    <property type="term" value="F:G protein-coupled olfactory receptor activity"/>
    <property type="evidence" value="ECO:0000318"/>
    <property type="project" value="GO_Central"/>
</dbReference>
<dbReference type="PANTHER" id="PTHR22943">
    <property type="entry name" value="7-TRANSMEMBRANE DOMAIN RECEPTOR C.ELEGANS"/>
    <property type="match status" value="1"/>
</dbReference>
<dbReference type="OrthoDB" id="5782243at2759"/>
<dbReference type="AlphaFoldDB" id="O62029"/>
<dbReference type="InterPro" id="IPR019428">
    <property type="entry name" value="7TM_GPCR_serpentine_rcpt_Str"/>
</dbReference>
<dbReference type="GeneID" id="182308"/>
<feature type="transmembrane region" description="Helical" evidence="1">
    <location>
        <begin position="291"/>
        <end position="311"/>
    </location>
</feature>
<dbReference type="GO" id="GO:0042048">
    <property type="term" value="P:olfactory behavior"/>
    <property type="evidence" value="ECO:0000318"/>
    <property type="project" value="GO_Central"/>
</dbReference>
<feature type="transmembrane region" description="Helical" evidence="1">
    <location>
        <begin position="207"/>
        <end position="231"/>
    </location>
</feature>
<dbReference type="UCSC" id="C06C6.3">
    <property type="organism name" value="c. elegans"/>
</dbReference>
<keyword evidence="1" id="KW-0472">Membrane</keyword>
<dbReference type="OMA" id="FQFAYRY"/>
<dbReference type="RefSeq" id="NP_507017.2">
    <property type="nucleotide sequence ID" value="NM_074616.2"/>
</dbReference>
<dbReference type="InParanoid" id="O62029"/>
<dbReference type="Proteomes" id="UP000001940">
    <property type="component" value="Chromosome V"/>
</dbReference>
<keyword evidence="3" id="KW-1185">Reference proteome</keyword>
<dbReference type="GO" id="GO:0005886">
    <property type="term" value="C:plasma membrane"/>
    <property type="evidence" value="ECO:0000318"/>
    <property type="project" value="GO_Central"/>
</dbReference>
<dbReference type="AGR" id="WB:WBGene00006262"/>
<feature type="transmembrane region" description="Helical" evidence="1">
    <location>
        <begin position="134"/>
        <end position="156"/>
    </location>
</feature>
<dbReference type="PIR" id="T19007">
    <property type="entry name" value="T19007"/>
</dbReference>
<feature type="transmembrane region" description="Helical" evidence="1">
    <location>
        <begin position="16"/>
        <end position="34"/>
    </location>
</feature>
<feature type="transmembrane region" description="Helical" evidence="1">
    <location>
        <begin position="46"/>
        <end position="69"/>
    </location>
</feature>
<accession>O62029</accession>
<evidence type="ECO:0000313" key="3">
    <source>
        <dbReference type="Proteomes" id="UP000001940"/>
    </source>
</evidence>
<evidence type="ECO:0000313" key="4">
    <source>
        <dbReference type="WormBase" id="C06C6.3"/>
    </source>
</evidence>
<evidence type="ECO:0000256" key="1">
    <source>
        <dbReference type="SAM" id="Phobius"/>
    </source>
</evidence>
<dbReference type="eggNOG" id="ENOG502RVRU">
    <property type="taxonomic scope" value="Eukaryota"/>
</dbReference>
<keyword evidence="1" id="KW-1133">Transmembrane helix</keyword>
<name>O62029_CAEEL</name>
<dbReference type="PANTHER" id="PTHR22943:SF86">
    <property type="entry name" value="SEVEN TM RECEPTOR"/>
    <property type="match status" value="1"/>
</dbReference>
<dbReference type="WormBase" id="C06C6.3">
    <property type="protein sequence ID" value="CE35384"/>
    <property type="gene ID" value="WBGene00006262"/>
    <property type="gene designation" value="str-231"/>
</dbReference>
<reference evidence="2 3" key="1">
    <citation type="journal article" date="1998" name="Science">
        <title>Genome sequence of the nematode C. elegans: a platform for investigating biology.</title>
        <authorList>
            <consortium name="The C. elegans sequencing consortium"/>
            <person name="Sulson J.E."/>
            <person name="Waterston R."/>
        </authorList>
    </citation>
    <scope>NUCLEOTIDE SEQUENCE [LARGE SCALE GENOMIC DNA]</scope>
    <source>
        <strain evidence="2 3">Bristol N2</strain>
    </source>
</reference>
<sequence>MSIDTWLPTLNKTRNVLTYFGISVNAILVPVIFLKSPKDLGLYKYMMIYISTFEIFFGCVELLTIPDFFTKDSAFFVMVDPAKTILPQFLIQTADLLFCGSFAVSLGIFGFQFAYRYQVLNGNSSWTSSRPLNFLFWLGSPLIFATIWSAAIAVFMPLNNFAKIVLIRESVFPSDVELDNIGFCGALFYPKSEDGTEVINWDSMRGVAVTTTILISSEITMFFFALKCFLATKSLMNQSGHSKNFRHLQWQLFYALALQTLIPITLIQGPFSTIYMTTLLLDCSTPLFGNFLAFSITLYLAIDALPTIFIIKHYRQAIFGYFKQFKIVRVQPKPYQVSTANIHRSSVY</sequence>
<dbReference type="PhylomeDB" id="O62029"/>
<dbReference type="HOGENOM" id="CLU_036335_2_0_1"/>
<gene>
    <name evidence="2 4" type="primary">str-231</name>
    <name evidence="4" type="ORF">C06C6.3</name>
    <name evidence="2" type="ORF">CELE_C06C6.3</name>
</gene>
<protein>
    <submittedName>
        <fullName evidence="2">Seven TM Receptor</fullName>
    </submittedName>
</protein>
<proteinExistence type="predicted"/>
<dbReference type="FunCoup" id="O62029">
    <property type="interactions" value="1"/>
</dbReference>
<dbReference type="PaxDb" id="6239-C06C6.3"/>
<dbReference type="EMBL" id="BX284605">
    <property type="protein sequence ID" value="CAB07553.2"/>
    <property type="molecule type" value="Genomic_DNA"/>
</dbReference>
<dbReference type="CTD" id="182308"/>
<evidence type="ECO:0000313" key="2">
    <source>
        <dbReference type="EMBL" id="CAB07553.2"/>
    </source>
</evidence>
<dbReference type="Pfam" id="PF10326">
    <property type="entry name" value="7TM_GPCR_Str"/>
    <property type="match status" value="1"/>
</dbReference>
<dbReference type="SUPFAM" id="SSF81321">
    <property type="entry name" value="Family A G protein-coupled receptor-like"/>
    <property type="match status" value="1"/>
</dbReference>
<dbReference type="KEGG" id="cel:CELE_C06C6.3"/>
<keyword evidence="1" id="KW-0812">Transmembrane</keyword>
<keyword evidence="2" id="KW-0675">Receptor</keyword>
<feature type="transmembrane region" description="Helical" evidence="1">
    <location>
        <begin position="252"/>
        <end position="271"/>
    </location>
</feature>